<dbReference type="SUPFAM" id="SSF52540">
    <property type="entry name" value="P-loop containing nucleoside triphosphate hydrolases"/>
    <property type="match status" value="2"/>
</dbReference>
<evidence type="ECO:0000256" key="4">
    <source>
        <dbReference type="ARBA" id="ARBA00022840"/>
    </source>
</evidence>
<dbReference type="Pfam" id="PF08148">
    <property type="entry name" value="DSHCT"/>
    <property type="match status" value="1"/>
</dbReference>
<dbReference type="GO" id="GO:0003676">
    <property type="term" value="F:nucleic acid binding"/>
    <property type="evidence" value="ECO:0007669"/>
    <property type="project" value="InterPro"/>
</dbReference>
<reference evidence="8" key="1">
    <citation type="journal article" date="2021" name="Proc. Natl. Acad. Sci. U.S.A.">
        <title>Three genomes in the algal genus Volvox reveal the fate of a haploid sex-determining region after a transition to homothallism.</title>
        <authorList>
            <person name="Yamamoto K."/>
            <person name="Hamaji T."/>
            <person name="Kawai-Toyooka H."/>
            <person name="Matsuzaki R."/>
            <person name="Takahashi F."/>
            <person name="Nishimura Y."/>
            <person name="Kawachi M."/>
            <person name="Noguchi H."/>
            <person name="Minakuchi Y."/>
            <person name="Umen J.G."/>
            <person name="Toyoda A."/>
            <person name="Nozaki H."/>
        </authorList>
    </citation>
    <scope>NUCLEOTIDE SEQUENCE</scope>
    <source>
        <strain evidence="9">NIES-3785</strain>
        <strain evidence="8">NIES-3786</strain>
    </source>
</reference>
<evidence type="ECO:0000313" key="8">
    <source>
        <dbReference type="EMBL" id="GIL81993.1"/>
    </source>
</evidence>
<dbReference type="GO" id="GO:0055087">
    <property type="term" value="C:Ski complex"/>
    <property type="evidence" value="ECO:0007669"/>
    <property type="project" value="TreeGrafter"/>
</dbReference>
<evidence type="ECO:0000313" key="9">
    <source>
        <dbReference type="EMBL" id="GIL95546.1"/>
    </source>
</evidence>
<keyword evidence="1" id="KW-0547">Nucleotide-binding</keyword>
<dbReference type="PANTHER" id="PTHR12131">
    <property type="entry name" value="ATP-DEPENDENT RNA AND DNA HELICASE"/>
    <property type="match status" value="1"/>
</dbReference>
<dbReference type="Gene3D" id="3.40.50.300">
    <property type="entry name" value="P-loop containing nucleotide triphosphate hydrolases"/>
    <property type="match status" value="2"/>
</dbReference>
<keyword evidence="3" id="KW-0347">Helicase</keyword>
<dbReference type="GO" id="GO:0004386">
    <property type="term" value="F:helicase activity"/>
    <property type="evidence" value="ECO:0007669"/>
    <property type="project" value="UniProtKB-KW"/>
</dbReference>
<dbReference type="GO" id="GO:0005524">
    <property type="term" value="F:ATP binding"/>
    <property type="evidence" value="ECO:0007669"/>
    <property type="project" value="UniProtKB-KW"/>
</dbReference>
<feature type="domain" description="Helicase ATP-binding" evidence="6">
    <location>
        <begin position="161"/>
        <end position="334"/>
    </location>
</feature>
<dbReference type="GO" id="GO:0070478">
    <property type="term" value="P:nuclear-transcribed mRNA catabolic process, 3'-5' exonucleolytic nonsense-mediated decay"/>
    <property type="evidence" value="ECO:0007669"/>
    <property type="project" value="TreeGrafter"/>
</dbReference>
<dbReference type="Proteomes" id="UP000722791">
    <property type="component" value="Unassembled WGS sequence"/>
</dbReference>
<dbReference type="Gene3D" id="1.10.3380.30">
    <property type="match status" value="1"/>
</dbReference>
<dbReference type="GO" id="GO:0016787">
    <property type="term" value="F:hydrolase activity"/>
    <property type="evidence" value="ECO:0007669"/>
    <property type="project" value="UniProtKB-KW"/>
</dbReference>
<organism evidence="8 10">
    <name type="scientific">Volvox reticuliferus</name>
    <dbReference type="NCBI Taxonomy" id="1737510"/>
    <lineage>
        <taxon>Eukaryota</taxon>
        <taxon>Viridiplantae</taxon>
        <taxon>Chlorophyta</taxon>
        <taxon>core chlorophytes</taxon>
        <taxon>Chlorophyceae</taxon>
        <taxon>CS clade</taxon>
        <taxon>Chlamydomonadales</taxon>
        <taxon>Volvocaceae</taxon>
        <taxon>Volvox</taxon>
    </lineage>
</organism>
<dbReference type="InterPro" id="IPR011545">
    <property type="entry name" value="DEAD/DEAH_box_helicase_dom"/>
</dbReference>
<dbReference type="AlphaFoldDB" id="A0A8J4CFI4"/>
<feature type="coiled-coil region" evidence="5">
    <location>
        <begin position="703"/>
        <end position="730"/>
    </location>
</feature>
<dbReference type="Pfam" id="PF00270">
    <property type="entry name" value="DEAD"/>
    <property type="match status" value="1"/>
</dbReference>
<evidence type="ECO:0008006" key="11">
    <source>
        <dbReference type="Google" id="ProtNLM"/>
    </source>
</evidence>
<gene>
    <name evidence="8" type="ORF">Vretifemale_10919</name>
    <name evidence="9" type="ORF">Vretimale_1556</name>
</gene>
<keyword evidence="2" id="KW-0378">Hydrolase</keyword>
<evidence type="ECO:0000313" key="10">
    <source>
        <dbReference type="Proteomes" id="UP000747110"/>
    </source>
</evidence>
<dbReference type="InterPro" id="IPR027417">
    <property type="entry name" value="P-loop_NTPase"/>
</dbReference>
<dbReference type="EMBL" id="BNCQ01000002">
    <property type="protein sequence ID" value="GIL95546.1"/>
    <property type="molecule type" value="Genomic_DNA"/>
</dbReference>
<feature type="domain" description="Helicase C-terminal" evidence="7">
    <location>
        <begin position="466"/>
        <end position="659"/>
    </location>
</feature>
<dbReference type="OrthoDB" id="64767at2759"/>
<dbReference type="InterPro" id="IPR001650">
    <property type="entry name" value="Helicase_C-like"/>
</dbReference>
<keyword evidence="10" id="KW-1185">Reference proteome</keyword>
<comment type="caution">
    <text evidence="8">The sequence shown here is derived from an EMBL/GenBank/DDBJ whole genome shotgun (WGS) entry which is preliminary data.</text>
</comment>
<evidence type="ECO:0000256" key="3">
    <source>
        <dbReference type="ARBA" id="ARBA00022806"/>
    </source>
</evidence>
<dbReference type="CDD" id="cd18795">
    <property type="entry name" value="SF2_C_Ski2"/>
    <property type="match status" value="1"/>
</dbReference>
<dbReference type="InterPro" id="IPR050699">
    <property type="entry name" value="RNA-DNA_Helicase"/>
</dbReference>
<sequence length="1163" mass="125865">MQASLSSSSSCSSACSTSGRHHQPVIVFVALRRSLVRAQARKPNSNGKALIAKPPSETYVTEYPKQLDDVSVGLSTLASSDSEPDVEILKPLVAESDDATSTLDEINPYTTADALSAPAEGLLGGEPALEALLAEGGSDLSANRICAIFPFPLDTFQRRALELFLEGRSVVVCAPTGAGKTAIAEAAAAATLARGQRVIYTTPLKALSNQKLFETRRRFGHARCGLQTGDASLNTDADIVVMTTEILRNIMYRTAELAEENNTGNQSTREARLGNVGLIVLDEVHYLGDPHRGSVWEEVIINCPRHIQLLCMSATVQNPQDLGDWIAKEHMPCETIQTRFRPVPLHWHFAYYKAPKGARLDDLLGTLPNGKQALNPRLSNRRVLMEEARAMLAAPSSGWSDDEWVGGGRYNGGGGGGGRRRGGLSVPSSDVFDLDDQVAELLEKDPQALQRRVNQRRTPDSSRTIRLLAENDMLPAIWFILSRRDCDVNALRAGCVPLTNPREQEAIAAEVAALRADQPEAVREELVPALLFGIASHHAGQLPGWKSLVERLFQRGLLRLVFATGTLAAGINMPARTTVISSLSRRTEEGPRLLPHNELLQMAGRAGRRGFDVEGNCVVLQNRFEGAEEAWQIIRAGPEPLTSQFSISYGLVLNLLSVNTLDQARDFVSRSFGNYLSTEGNSRKEAEAVMLEEEARGLVESFKALATVRAKELNARVKEAKDELRRLKGEQLAAQCVTARQLLEEQPFPRLVVLNLAAGGSTAAGGGDRSRGIRGIGAEGKPVLMPALLIGEVEPPVEVAAAAPGKELPPGPYYACLAADNRLMRASISCVAGVLAGSEGVGSQEDADKVWSAVQAVRANAWSNVEAGSWALQATLGTPTTSPVTRQLQARVPWTFVQVDQALAEKVLAARQSVKAAIAELELQRRMATGGPGKDGWLEKMARAKRLLKKAEKLRTERQSSGQLESTWKTFQATMDILICVDALQQDTLRVLPLGLLARNIQGGNELWLAMALSHPALHRLSGPALGALLGALLSPEVLSKPVAVWAAYPVSPEVEAAVEALEPQRQLLLELQTDAGLTRWNDALLVDLRFAGLVEAWASGASWSQIMADSNLDDGDMARLLIRTIDLLKQLQHNSHLLPELRDTAAEALKGMDRKPVAELTF</sequence>
<evidence type="ECO:0000256" key="2">
    <source>
        <dbReference type="ARBA" id="ARBA00022801"/>
    </source>
</evidence>
<dbReference type="InterPro" id="IPR014001">
    <property type="entry name" value="Helicase_ATP-bd"/>
</dbReference>
<dbReference type="PROSITE" id="PS51192">
    <property type="entry name" value="HELICASE_ATP_BIND_1"/>
    <property type="match status" value="1"/>
</dbReference>
<dbReference type="PANTHER" id="PTHR12131:SF1">
    <property type="entry name" value="ATP-DEPENDENT RNA HELICASE SUPV3L1, MITOCHONDRIAL-RELATED"/>
    <property type="match status" value="1"/>
</dbReference>
<accession>A0A8J4CFI4</accession>
<dbReference type="SMART" id="SM01142">
    <property type="entry name" value="DSHCT"/>
    <property type="match status" value="1"/>
</dbReference>
<keyword evidence="4" id="KW-0067">ATP-binding</keyword>
<evidence type="ECO:0000259" key="7">
    <source>
        <dbReference type="PROSITE" id="PS51194"/>
    </source>
</evidence>
<evidence type="ECO:0000256" key="5">
    <source>
        <dbReference type="SAM" id="Coils"/>
    </source>
</evidence>
<evidence type="ECO:0000256" key="1">
    <source>
        <dbReference type="ARBA" id="ARBA00022741"/>
    </source>
</evidence>
<name>A0A8J4CFI4_9CHLO</name>
<dbReference type="SMART" id="SM00490">
    <property type="entry name" value="HELICc"/>
    <property type="match status" value="1"/>
</dbReference>
<dbReference type="Proteomes" id="UP000747110">
    <property type="component" value="Unassembled WGS sequence"/>
</dbReference>
<feature type="coiled-coil region" evidence="5">
    <location>
        <begin position="904"/>
        <end position="954"/>
    </location>
</feature>
<protein>
    <recommendedName>
        <fullName evidence="11">DEAD/DEAH box helicase</fullName>
    </recommendedName>
</protein>
<dbReference type="SMART" id="SM00487">
    <property type="entry name" value="DEXDc"/>
    <property type="match status" value="1"/>
</dbReference>
<dbReference type="PROSITE" id="PS51194">
    <property type="entry name" value="HELICASE_CTER"/>
    <property type="match status" value="1"/>
</dbReference>
<dbReference type="EMBL" id="BNCP01000022">
    <property type="protein sequence ID" value="GIL81993.1"/>
    <property type="molecule type" value="Genomic_DNA"/>
</dbReference>
<keyword evidence="5" id="KW-0175">Coiled coil</keyword>
<evidence type="ECO:0000259" key="6">
    <source>
        <dbReference type="PROSITE" id="PS51192"/>
    </source>
</evidence>
<dbReference type="InterPro" id="IPR012961">
    <property type="entry name" value="Ski2/MTR4_C"/>
</dbReference>
<proteinExistence type="predicted"/>